<feature type="region of interest" description="Disordered" evidence="1">
    <location>
        <begin position="1"/>
        <end position="20"/>
    </location>
</feature>
<accession>A0A8X6S1N8</accession>
<evidence type="ECO:0000256" key="1">
    <source>
        <dbReference type="SAM" id="MobiDB-lite"/>
    </source>
</evidence>
<proteinExistence type="predicted"/>
<dbReference type="EMBL" id="BMAU01021243">
    <property type="protein sequence ID" value="GFY04156.1"/>
    <property type="molecule type" value="Genomic_DNA"/>
</dbReference>
<evidence type="ECO:0000313" key="3">
    <source>
        <dbReference type="Proteomes" id="UP000887159"/>
    </source>
</evidence>
<keyword evidence="3" id="KW-1185">Reference proteome</keyword>
<name>A0A8X6S1N8_TRICX</name>
<dbReference type="Proteomes" id="UP000887159">
    <property type="component" value="Unassembled WGS sequence"/>
</dbReference>
<gene>
    <name evidence="2" type="primary">NCL1_51281</name>
    <name evidence="2" type="ORF">TNCV_1199341</name>
</gene>
<comment type="caution">
    <text evidence="2">The sequence shown here is derived from an EMBL/GenBank/DDBJ whole genome shotgun (WGS) entry which is preliminary data.</text>
</comment>
<dbReference type="AlphaFoldDB" id="A0A8X6S1N8"/>
<sequence>MSFIRRPGSGCPRQTSRREERCIVRNSRVQPTASSAAIQAQVAPSLGTPVSSRAIRRRLDICNHGTHYVCCLLRLPINTSVWSGTAHEETRLQQNGTRSSLAMNSDSISSVMTIVVNASILSLPYSDTPLPQLCSKPQVLLLERLVVASRGRQLQRMTDISSCRRKEADISQQVPFLGNSVQQRGDKCRGLLRPDAFTKGAYSPTVLDAASR</sequence>
<protein>
    <submittedName>
        <fullName evidence="2">HTH_Tnp_Tc3_2 domain-containing protein</fullName>
    </submittedName>
</protein>
<reference evidence="2" key="1">
    <citation type="submission" date="2020-08" db="EMBL/GenBank/DDBJ databases">
        <title>Multicomponent nature underlies the extraordinary mechanical properties of spider dragline silk.</title>
        <authorList>
            <person name="Kono N."/>
            <person name="Nakamura H."/>
            <person name="Mori M."/>
            <person name="Yoshida Y."/>
            <person name="Ohtoshi R."/>
            <person name="Malay A.D."/>
            <person name="Moran D.A.P."/>
            <person name="Tomita M."/>
            <person name="Numata K."/>
            <person name="Arakawa K."/>
        </authorList>
    </citation>
    <scope>NUCLEOTIDE SEQUENCE</scope>
</reference>
<organism evidence="2 3">
    <name type="scientific">Trichonephila clavipes</name>
    <name type="common">Golden silk orbweaver</name>
    <name type="synonym">Nephila clavipes</name>
    <dbReference type="NCBI Taxonomy" id="2585209"/>
    <lineage>
        <taxon>Eukaryota</taxon>
        <taxon>Metazoa</taxon>
        <taxon>Ecdysozoa</taxon>
        <taxon>Arthropoda</taxon>
        <taxon>Chelicerata</taxon>
        <taxon>Arachnida</taxon>
        <taxon>Araneae</taxon>
        <taxon>Araneomorphae</taxon>
        <taxon>Entelegynae</taxon>
        <taxon>Araneoidea</taxon>
        <taxon>Nephilidae</taxon>
        <taxon>Trichonephila</taxon>
    </lineage>
</organism>
<evidence type="ECO:0000313" key="2">
    <source>
        <dbReference type="EMBL" id="GFY04156.1"/>
    </source>
</evidence>